<dbReference type="SUPFAM" id="SSF52833">
    <property type="entry name" value="Thioredoxin-like"/>
    <property type="match status" value="1"/>
</dbReference>
<dbReference type="Pfam" id="PF00578">
    <property type="entry name" value="AhpC-TSA"/>
    <property type="match status" value="1"/>
</dbReference>
<evidence type="ECO:0000313" key="4">
    <source>
        <dbReference type="EMBL" id="MBP2078736.1"/>
    </source>
</evidence>
<proteinExistence type="predicted"/>
<keyword evidence="5" id="KW-1185">Reference proteome</keyword>
<dbReference type="InterPro" id="IPR017937">
    <property type="entry name" value="Thioredoxin_CS"/>
</dbReference>
<evidence type="ECO:0000259" key="3">
    <source>
        <dbReference type="PROSITE" id="PS51352"/>
    </source>
</evidence>
<keyword evidence="1" id="KW-1015">Disulfide bond</keyword>
<dbReference type="GO" id="GO:0016491">
    <property type="term" value="F:oxidoreductase activity"/>
    <property type="evidence" value="ECO:0007669"/>
    <property type="project" value="InterPro"/>
</dbReference>
<dbReference type="InterPro" id="IPR050553">
    <property type="entry name" value="Thioredoxin_ResA/DsbE_sf"/>
</dbReference>
<feature type="domain" description="Thioredoxin" evidence="3">
    <location>
        <begin position="28"/>
        <end position="165"/>
    </location>
</feature>
<dbReference type="PROSITE" id="PS00194">
    <property type="entry name" value="THIOREDOXIN_1"/>
    <property type="match status" value="1"/>
</dbReference>
<dbReference type="Gene3D" id="3.40.30.10">
    <property type="entry name" value="Glutaredoxin"/>
    <property type="match status" value="1"/>
</dbReference>
<feature type="signal peptide" evidence="2">
    <location>
        <begin position="1"/>
        <end position="22"/>
    </location>
</feature>
<evidence type="ECO:0000256" key="2">
    <source>
        <dbReference type="SAM" id="SignalP"/>
    </source>
</evidence>
<dbReference type="InterPro" id="IPR036249">
    <property type="entry name" value="Thioredoxin-like_sf"/>
</dbReference>
<dbReference type="PROSITE" id="PS51352">
    <property type="entry name" value="THIOREDOXIN_2"/>
    <property type="match status" value="1"/>
</dbReference>
<keyword evidence="2" id="KW-0732">Signal</keyword>
<protein>
    <submittedName>
        <fullName evidence="4">Peroxiredoxin</fullName>
    </submittedName>
</protein>
<evidence type="ECO:0000256" key="1">
    <source>
        <dbReference type="ARBA" id="ARBA00023157"/>
    </source>
</evidence>
<dbReference type="GO" id="GO:0016209">
    <property type="term" value="F:antioxidant activity"/>
    <property type="evidence" value="ECO:0007669"/>
    <property type="project" value="InterPro"/>
</dbReference>
<gene>
    <name evidence="4" type="ORF">J2Z64_003004</name>
</gene>
<comment type="caution">
    <text evidence="4">The sequence shown here is derived from an EMBL/GenBank/DDBJ whole genome shotgun (WGS) entry which is preliminary data.</text>
</comment>
<accession>A0A9X0YXH4</accession>
<dbReference type="Proteomes" id="UP001138793">
    <property type="component" value="Unassembled WGS sequence"/>
</dbReference>
<dbReference type="CDD" id="cd02966">
    <property type="entry name" value="TlpA_like_family"/>
    <property type="match status" value="1"/>
</dbReference>
<dbReference type="EMBL" id="JAGGMB010000010">
    <property type="protein sequence ID" value="MBP2078736.1"/>
    <property type="molecule type" value="Genomic_DNA"/>
</dbReference>
<dbReference type="OrthoDB" id="25753at2"/>
<dbReference type="InterPro" id="IPR000866">
    <property type="entry name" value="AhpC/TSA"/>
</dbReference>
<reference evidence="4" key="1">
    <citation type="submission" date="2021-03" db="EMBL/GenBank/DDBJ databases">
        <title>Genomic Encyclopedia of Type Strains, Phase IV (KMG-IV): sequencing the most valuable type-strain genomes for metagenomic binning, comparative biology and taxonomic classification.</title>
        <authorList>
            <person name="Goeker M."/>
        </authorList>
    </citation>
    <scope>NUCLEOTIDE SEQUENCE</scope>
    <source>
        <strain evidence="4">DSM 107338</strain>
    </source>
</reference>
<name>A0A9X0YXH4_9BACI</name>
<dbReference type="PANTHER" id="PTHR42852:SF1">
    <property type="entry name" value="THIOREDOXIN-LIKE PROTEIN YNEN"/>
    <property type="match status" value="1"/>
</dbReference>
<organism evidence="4 5">
    <name type="scientific">Oceanobacillus polygoni</name>
    <dbReference type="NCBI Taxonomy" id="1235259"/>
    <lineage>
        <taxon>Bacteria</taxon>
        <taxon>Bacillati</taxon>
        <taxon>Bacillota</taxon>
        <taxon>Bacilli</taxon>
        <taxon>Bacillales</taxon>
        <taxon>Bacillaceae</taxon>
        <taxon>Oceanobacillus</taxon>
    </lineage>
</organism>
<dbReference type="InterPro" id="IPR013766">
    <property type="entry name" value="Thioredoxin_domain"/>
</dbReference>
<dbReference type="AlphaFoldDB" id="A0A9X0YXH4"/>
<sequence>MKRIVSTLLFIAVFFSAAGLIAAENIGTEVGQKAPDFKLMTNEGETVQLSDFKGKRVLLNFWATWCPPCREEMPDMERFYKDKDAVVLAVNITNMEMNRKTVAEFIATYGLTFPVLMDEEGQVSSLYKISPIPTTYLIDSNGVIRQRVYGPLNYEQMITEYEKMD</sequence>
<feature type="chain" id="PRO_5040717882" evidence="2">
    <location>
        <begin position="23"/>
        <end position="165"/>
    </location>
</feature>
<dbReference type="PANTHER" id="PTHR42852">
    <property type="entry name" value="THIOL:DISULFIDE INTERCHANGE PROTEIN DSBE"/>
    <property type="match status" value="1"/>
</dbReference>
<dbReference type="RefSeq" id="WP_149472684.1">
    <property type="nucleotide sequence ID" value="NZ_JAGGMB010000010.1"/>
</dbReference>
<evidence type="ECO:0000313" key="5">
    <source>
        <dbReference type="Proteomes" id="UP001138793"/>
    </source>
</evidence>